<dbReference type="InterPro" id="IPR026057">
    <property type="entry name" value="TBL_C"/>
</dbReference>
<evidence type="ECO:0000256" key="1">
    <source>
        <dbReference type="ARBA" id="ARBA00004323"/>
    </source>
</evidence>
<keyword evidence="3" id="KW-0808">Transferase</keyword>
<dbReference type="PANTHER" id="PTHR32285:SF253">
    <property type="entry name" value="OS06G0234600 PROTEIN"/>
    <property type="match status" value="1"/>
</dbReference>
<dbReference type="EMBL" id="JAMRDG010000001">
    <property type="protein sequence ID" value="KAJ3700600.1"/>
    <property type="molecule type" value="Genomic_DNA"/>
</dbReference>
<sequence>MASQNGPEWISWLQKKVAFFLLLSLMLSTIFLLSVWYSSHSFTFTAKETLRKTSLATDHLKQNLRPQKPYDGAASSDLPDGDLSFTIDESCDISIGKWVRESRGPVYSNLTCSFIPEMNNCQKYGKPPGYLYWRWKPDGCDLPWFEPKRFLHLVRGKKLAFVGDSIARNQFESLLCLLSQADTTIQIEGNSTSKYRTMHFQSSNFTLMVMWSEYYVQAVPNTNCDAIGCFDLYLDKVNLNWTSRLPGLDYLVISGGNWYFRKNYLYVNDTLIGCINCNEENLKDFGTVYAIRSALRKALESINSCQSCCGLKTFVRTYSSAHFENGAWFNGGDCNRTVPFNKSEINLYGYQSEVAKIQNEEVERIKGSNVVDNDNRKYFGVLDVTEAMMGRADGHPGGYYNKHRKTANDCLHWCLPGPVDMWNEMLMHNLIKTSSLG</sequence>
<keyword evidence="4 9" id="KW-0812">Transmembrane</keyword>
<accession>A0AAD6ETP7</accession>
<dbReference type="Pfam" id="PF13839">
    <property type="entry name" value="PC-Esterase"/>
    <property type="match status" value="1"/>
</dbReference>
<dbReference type="Proteomes" id="UP001210211">
    <property type="component" value="Unassembled WGS sequence"/>
</dbReference>
<keyword evidence="8 9" id="KW-0472">Membrane</keyword>
<gene>
    <name evidence="12" type="ORF">LUZ61_004305</name>
</gene>
<dbReference type="InterPro" id="IPR025846">
    <property type="entry name" value="TBL_N"/>
</dbReference>
<evidence type="ECO:0000256" key="5">
    <source>
        <dbReference type="ARBA" id="ARBA00022968"/>
    </source>
</evidence>
<evidence type="ECO:0000313" key="12">
    <source>
        <dbReference type="EMBL" id="KAJ3700600.1"/>
    </source>
</evidence>
<protein>
    <recommendedName>
        <fullName evidence="14">Trichome birefringence-like N-terminal domain-containing protein</fullName>
    </recommendedName>
</protein>
<reference evidence="12 13" key="1">
    <citation type="journal article" date="2022" name="Cell">
        <title>Repeat-based holocentromeres influence genome architecture and karyotype evolution.</title>
        <authorList>
            <person name="Hofstatter P.G."/>
            <person name="Thangavel G."/>
            <person name="Lux T."/>
            <person name="Neumann P."/>
            <person name="Vondrak T."/>
            <person name="Novak P."/>
            <person name="Zhang M."/>
            <person name="Costa L."/>
            <person name="Castellani M."/>
            <person name="Scott A."/>
            <person name="Toegelov H."/>
            <person name="Fuchs J."/>
            <person name="Mata-Sucre Y."/>
            <person name="Dias Y."/>
            <person name="Vanzela A.L.L."/>
            <person name="Huettel B."/>
            <person name="Almeida C.C.S."/>
            <person name="Simkova H."/>
            <person name="Souza G."/>
            <person name="Pedrosa-Harand A."/>
            <person name="Macas J."/>
            <person name="Mayer K.F.X."/>
            <person name="Houben A."/>
            <person name="Marques A."/>
        </authorList>
    </citation>
    <scope>NUCLEOTIDE SEQUENCE [LARGE SCALE GENOMIC DNA]</scope>
    <source>
        <strain evidence="12">RhyTen1mFocal</strain>
    </source>
</reference>
<evidence type="ECO:0000256" key="2">
    <source>
        <dbReference type="ARBA" id="ARBA00007727"/>
    </source>
</evidence>
<dbReference type="GO" id="GO:0000139">
    <property type="term" value="C:Golgi membrane"/>
    <property type="evidence" value="ECO:0007669"/>
    <property type="project" value="UniProtKB-SubCell"/>
</dbReference>
<comment type="subcellular location">
    <subcellularLocation>
        <location evidence="1">Golgi apparatus membrane</location>
        <topology evidence="1">Single-pass type II membrane protein</topology>
    </subcellularLocation>
</comment>
<keyword evidence="5" id="KW-0735">Signal-anchor</keyword>
<keyword evidence="7" id="KW-0333">Golgi apparatus</keyword>
<evidence type="ECO:0000256" key="6">
    <source>
        <dbReference type="ARBA" id="ARBA00022989"/>
    </source>
</evidence>
<feature type="transmembrane region" description="Helical" evidence="9">
    <location>
        <begin position="17"/>
        <end position="37"/>
    </location>
</feature>
<organism evidence="12 13">
    <name type="scientific">Rhynchospora tenuis</name>
    <dbReference type="NCBI Taxonomy" id="198213"/>
    <lineage>
        <taxon>Eukaryota</taxon>
        <taxon>Viridiplantae</taxon>
        <taxon>Streptophyta</taxon>
        <taxon>Embryophyta</taxon>
        <taxon>Tracheophyta</taxon>
        <taxon>Spermatophyta</taxon>
        <taxon>Magnoliopsida</taxon>
        <taxon>Liliopsida</taxon>
        <taxon>Poales</taxon>
        <taxon>Cyperaceae</taxon>
        <taxon>Cyperoideae</taxon>
        <taxon>Rhynchosporeae</taxon>
        <taxon>Rhynchospora</taxon>
    </lineage>
</organism>
<evidence type="ECO:0000256" key="3">
    <source>
        <dbReference type="ARBA" id="ARBA00022679"/>
    </source>
</evidence>
<dbReference type="PANTHER" id="PTHR32285">
    <property type="entry name" value="PROTEIN TRICHOME BIREFRINGENCE-LIKE 9-RELATED"/>
    <property type="match status" value="1"/>
</dbReference>
<feature type="domain" description="Trichome birefringence-like C-terminal" evidence="10">
    <location>
        <begin position="142"/>
        <end position="428"/>
    </location>
</feature>
<evidence type="ECO:0008006" key="14">
    <source>
        <dbReference type="Google" id="ProtNLM"/>
    </source>
</evidence>
<dbReference type="AlphaFoldDB" id="A0AAD6ETP7"/>
<evidence type="ECO:0000256" key="7">
    <source>
        <dbReference type="ARBA" id="ARBA00023034"/>
    </source>
</evidence>
<keyword evidence="6 9" id="KW-1133">Transmembrane helix</keyword>
<keyword evidence="13" id="KW-1185">Reference proteome</keyword>
<evidence type="ECO:0000256" key="4">
    <source>
        <dbReference type="ARBA" id="ARBA00022692"/>
    </source>
</evidence>
<evidence type="ECO:0000256" key="8">
    <source>
        <dbReference type="ARBA" id="ARBA00023136"/>
    </source>
</evidence>
<comment type="similarity">
    <text evidence="2">Belongs to the PC-esterase family. TBL subfamily.</text>
</comment>
<feature type="domain" description="Trichome birefringence-like N-terminal" evidence="11">
    <location>
        <begin position="89"/>
        <end position="141"/>
    </location>
</feature>
<proteinExistence type="inferred from homology"/>
<evidence type="ECO:0000256" key="9">
    <source>
        <dbReference type="SAM" id="Phobius"/>
    </source>
</evidence>
<name>A0AAD6ETP7_9POAL</name>
<dbReference type="GO" id="GO:1990538">
    <property type="term" value="F:xylan O-acetyltransferase activity"/>
    <property type="evidence" value="ECO:0007669"/>
    <property type="project" value="UniProtKB-ARBA"/>
</dbReference>
<evidence type="ECO:0000259" key="10">
    <source>
        <dbReference type="Pfam" id="PF13839"/>
    </source>
</evidence>
<dbReference type="InterPro" id="IPR029962">
    <property type="entry name" value="TBL"/>
</dbReference>
<dbReference type="Pfam" id="PF14416">
    <property type="entry name" value="PMR5N"/>
    <property type="match status" value="1"/>
</dbReference>
<evidence type="ECO:0000313" key="13">
    <source>
        <dbReference type="Proteomes" id="UP001210211"/>
    </source>
</evidence>
<evidence type="ECO:0000259" key="11">
    <source>
        <dbReference type="Pfam" id="PF14416"/>
    </source>
</evidence>
<comment type="caution">
    <text evidence="12">The sequence shown here is derived from an EMBL/GenBank/DDBJ whole genome shotgun (WGS) entry which is preliminary data.</text>
</comment>